<sequence length="119" mass="13734">WLAYNNFLNHTTSHNKNKQNLVSITKFREELACSLMNVQEKPRIPNVTTTGHHHLTSSAFVGGGVQKRRQRKVCKLCYKNVSEEKGRKVARNLTQVTTFCSECPEKPFLCEKCFKIIHK</sequence>
<feature type="non-terminal residue" evidence="2">
    <location>
        <position position="1"/>
    </location>
</feature>
<gene>
    <name evidence="2" type="ORF">g.54482</name>
</gene>
<evidence type="ECO:0000259" key="1">
    <source>
        <dbReference type="Pfam" id="PF13842"/>
    </source>
</evidence>
<organism evidence="2">
    <name type="scientific">Homalodisca liturata</name>
    <dbReference type="NCBI Taxonomy" id="320908"/>
    <lineage>
        <taxon>Eukaryota</taxon>
        <taxon>Metazoa</taxon>
        <taxon>Ecdysozoa</taxon>
        <taxon>Arthropoda</taxon>
        <taxon>Hexapoda</taxon>
        <taxon>Insecta</taxon>
        <taxon>Pterygota</taxon>
        <taxon>Neoptera</taxon>
        <taxon>Paraneoptera</taxon>
        <taxon>Hemiptera</taxon>
        <taxon>Auchenorrhyncha</taxon>
        <taxon>Membracoidea</taxon>
        <taxon>Cicadellidae</taxon>
        <taxon>Cicadellinae</taxon>
        <taxon>Proconiini</taxon>
        <taxon>Homalodisca</taxon>
    </lineage>
</organism>
<protein>
    <recommendedName>
        <fullName evidence="1">PiggyBac transposable element-derived protein 4 C-terminal zinc-finger domain-containing protein</fullName>
    </recommendedName>
</protein>
<evidence type="ECO:0000313" key="2">
    <source>
        <dbReference type="EMBL" id="JAS75187.1"/>
    </source>
</evidence>
<reference evidence="2" key="1">
    <citation type="submission" date="2015-11" db="EMBL/GenBank/DDBJ databases">
        <title>De novo transcriptome assembly of four potential Pierce s Disease insect vectors from Arizona vineyards.</title>
        <authorList>
            <person name="Tassone E.E."/>
        </authorList>
    </citation>
    <scope>NUCLEOTIDE SEQUENCE</scope>
</reference>
<feature type="domain" description="PiggyBac transposable element-derived protein 4 C-terminal zinc-finger" evidence="1">
    <location>
        <begin position="65"/>
        <end position="118"/>
    </location>
</feature>
<dbReference type="EMBL" id="GECU01032519">
    <property type="protein sequence ID" value="JAS75187.1"/>
    <property type="molecule type" value="Transcribed_RNA"/>
</dbReference>
<accession>A0A1B6HKI8</accession>
<name>A0A1B6HKI8_9HEMI</name>
<dbReference type="AlphaFoldDB" id="A0A1B6HKI8"/>
<dbReference type="InterPro" id="IPR032718">
    <property type="entry name" value="PGBD4_Znf_C"/>
</dbReference>
<dbReference type="Pfam" id="PF13842">
    <property type="entry name" value="zf-Tnp_2"/>
    <property type="match status" value="1"/>
</dbReference>
<proteinExistence type="predicted"/>